<dbReference type="AlphaFoldDB" id="K2J0Z9"/>
<dbReference type="Proteomes" id="UP000006755">
    <property type="component" value="Unassembled WGS sequence"/>
</dbReference>
<evidence type="ECO:0000259" key="1">
    <source>
        <dbReference type="PROSITE" id="PS50035"/>
    </source>
</evidence>
<dbReference type="Gene3D" id="3.30.870.10">
    <property type="entry name" value="Endonuclease Chain A"/>
    <property type="match status" value="2"/>
</dbReference>
<dbReference type="SUPFAM" id="SSF56024">
    <property type="entry name" value="Phospholipase D/nuclease"/>
    <property type="match status" value="2"/>
</dbReference>
<comment type="caution">
    <text evidence="2">The sequence shown here is derived from an EMBL/GenBank/DDBJ whole genome shotgun (WGS) entry which is preliminary data.</text>
</comment>
<dbReference type="Pfam" id="PF13091">
    <property type="entry name" value="PLDc_2"/>
    <property type="match status" value="2"/>
</dbReference>
<dbReference type="PANTHER" id="PTHR21248:SF12">
    <property type="entry name" value="CARDIOLIPIN SYNTHASE C"/>
    <property type="match status" value="1"/>
</dbReference>
<evidence type="ECO:0000313" key="2">
    <source>
        <dbReference type="EMBL" id="EKE68497.1"/>
    </source>
</evidence>
<sequence>MLLPLLWGCTTLALQPNKPAQVALPPAANPALTLPQTAFALLPDGANAFLARAALASLATQSLDLQYYLYQNDHSGQLLLERLLAAADRGVRVRLLVDDLYSDQLPAALALHPNIQVRLFNPWVLRNRPILKGLEFVGKGRLNHRMHNKAWIADNRVAIVGGRNIGDQYFDQAKDSNFRDLDLLAASPVVKELSASFDAFWNSPWTVTLPVPQSANLDDLRASLAAATKTPSPFQPFWQQARQIPALKDWPGPWYQGQARLVADSPDKVEGSAATSLLAQLGHSLPQAQSRLWISSPYFIPGDQGVALLANLVQQGVEVRVLTNSLAANDVPAVHSHYQRYRQPLLAAGVHLYEQKSALTSPQGLSLGSAKASLHAKAFVVDSRYSFIGSMNLDPRSLHRNTELGLVVDSPALAQRLEALMTEDLATSAFALSLDNDRLNWCSQGQCQDSEPEISLWQHIKNGFFWLLPIESQL</sequence>
<dbReference type="InterPro" id="IPR001736">
    <property type="entry name" value="PLipase_D/transphosphatidylase"/>
</dbReference>
<dbReference type="InterPro" id="IPR025202">
    <property type="entry name" value="PLD-like_dom"/>
</dbReference>
<accession>K2J0Z9</accession>
<feature type="domain" description="PLD phosphodiesterase" evidence="1">
    <location>
        <begin position="370"/>
        <end position="397"/>
    </location>
</feature>
<dbReference type="PATRIC" id="fig|745411.4.peg.3316"/>
<dbReference type="GO" id="GO:0030572">
    <property type="term" value="F:phosphatidyltransferase activity"/>
    <property type="evidence" value="ECO:0007669"/>
    <property type="project" value="UniProtKB-ARBA"/>
</dbReference>
<dbReference type="SMART" id="SM00155">
    <property type="entry name" value="PLDc"/>
    <property type="match status" value="2"/>
</dbReference>
<proteinExistence type="predicted"/>
<name>K2J0Z9_9GAMM</name>
<dbReference type="PROSITE" id="PS50035">
    <property type="entry name" value="PLD"/>
    <property type="match status" value="2"/>
</dbReference>
<gene>
    <name evidence="2" type="ORF">B3C1_16837</name>
</gene>
<dbReference type="CDD" id="cd09113">
    <property type="entry name" value="PLDc_ymdC_like_2"/>
    <property type="match status" value="1"/>
</dbReference>
<dbReference type="PANTHER" id="PTHR21248">
    <property type="entry name" value="CARDIOLIPIN SYNTHASE"/>
    <property type="match status" value="1"/>
</dbReference>
<dbReference type="STRING" id="745411.B3C1_16837"/>
<organism evidence="2 3">
    <name type="scientific">Gallaecimonas xiamenensis 3-C-1</name>
    <dbReference type="NCBI Taxonomy" id="745411"/>
    <lineage>
        <taxon>Bacteria</taxon>
        <taxon>Pseudomonadati</taxon>
        <taxon>Pseudomonadota</taxon>
        <taxon>Gammaproteobacteria</taxon>
        <taxon>Enterobacterales</taxon>
        <taxon>Gallaecimonadaceae</taxon>
        <taxon>Gallaecimonas</taxon>
    </lineage>
</organism>
<dbReference type="EMBL" id="AMRI01000030">
    <property type="protein sequence ID" value="EKE68497.1"/>
    <property type="molecule type" value="Genomic_DNA"/>
</dbReference>
<feature type="domain" description="PLD phosphodiesterase" evidence="1">
    <location>
        <begin position="142"/>
        <end position="169"/>
    </location>
</feature>
<evidence type="ECO:0000313" key="3">
    <source>
        <dbReference type="Proteomes" id="UP000006755"/>
    </source>
</evidence>
<reference evidence="2 3" key="1">
    <citation type="journal article" date="2012" name="J. Bacteriol.">
        <title>Genome Sequence of Gallaecimonas xiamenensis Type Strain 3-C-1.</title>
        <authorList>
            <person name="Lai Q."/>
            <person name="Wang L."/>
            <person name="Wang W."/>
            <person name="Shao Z."/>
        </authorList>
    </citation>
    <scope>NUCLEOTIDE SEQUENCE [LARGE SCALE GENOMIC DNA]</scope>
    <source>
        <strain evidence="2 3">3-C-1</strain>
    </source>
</reference>
<dbReference type="CDD" id="cd09111">
    <property type="entry name" value="PLDc_ymdC_like_1"/>
    <property type="match status" value="1"/>
</dbReference>
<dbReference type="eggNOG" id="COG1502">
    <property type="taxonomic scope" value="Bacteria"/>
</dbReference>
<dbReference type="GO" id="GO:0032049">
    <property type="term" value="P:cardiolipin biosynthetic process"/>
    <property type="evidence" value="ECO:0007669"/>
    <property type="project" value="UniProtKB-ARBA"/>
</dbReference>
<keyword evidence="3" id="KW-1185">Reference proteome</keyword>
<protein>
    <submittedName>
        <fullName evidence="2">Phospholipase D/transphosphatidylase</fullName>
    </submittedName>
</protein>